<dbReference type="PRINTS" id="PR00960">
    <property type="entry name" value="LMBPPROTEIN"/>
</dbReference>
<dbReference type="Pfam" id="PF00288">
    <property type="entry name" value="GHMP_kinases_N"/>
    <property type="match status" value="1"/>
</dbReference>
<dbReference type="InterPro" id="IPR006204">
    <property type="entry name" value="GHMP_kinase_N_dom"/>
</dbReference>
<evidence type="ECO:0000256" key="1">
    <source>
        <dbReference type="ARBA" id="ARBA00022679"/>
    </source>
</evidence>
<gene>
    <name evidence="8" type="ORF">G3M78_06055</name>
</gene>
<dbReference type="InterPro" id="IPR052203">
    <property type="entry name" value="GHMP_Kinase-Related"/>
</dbReference>
<accession>A0A7T0C236</accession>
<evidence type="ECO:0000313" key="8">
    <source>
        <dbReference type="EMBL" id="QPJ64972.1"/>
    </source>
</evidence>
<keyword evidence="1" id="KW-0808">Transferase</keyword>
<proteinExistence type="inferred from homology"/>
<dbReference type="InterPro" id="IPR013750">
    <property type="entry name" value="GHMP_kinase_C_dom"/>
</dbReference>
<name>A0A7T0C236_9BACT</name>
<dbReference type="GO" id="GO:0005524">
    <property type="term" value="F:ATP binding"/>
    <property type="evidence" value="ECO:0007669"/>
    <property type="project" value="UniProtKB-KW"/>
</dbReference>
<dbReference type="InterPro" id="IPR036554">
    <property type="entry name" value="GHMP_kinase_C_sf"/>
</dbReference>
<keyword evidence="4" id="KW-0067">ATP-binding</keyword>
<evidence type="ECO:0000259" key="6">
    <source>
        <dbReference type="Pfam" id="PF00288"/>
    </source>
</evidence>
<feature type="domain" description="GHMP kinase C-terminal" evidence="7">
    <location>
        <begin position="234"/>
        <end position="314"/>
    </location>
</feature>
<dbReference type="InterPro" id="IPR001174">
    <property type="entry name" value="HddA/FKP"/>
</dbReference>
<dbReference type="InterPro" id="IPR020568">
    <property type="entry name" value="Ribosomal_Su5_D2-typ_SF"/>
</dbReference>
<protein>
    <submittedName>
        <fullName evidence="8">GHMP kinase</fullName>
    </submittedName>
</protein>
<evidence type="ECO:0000256" key="5">
    <source>
        <dbReference type="ARBA" id="ARBA00038121"/>
    </source>
</evidence>
<feature type="domain" description="GHMP kinase N-terminal" evidence="6">
    <location>
        <begin position="88"/>
        <end position="163"/>
    </location>
</feature>
<dbReference type="AlphaFoldDB" id="A0A7T0C236"/>
<comment type="similarity">
    <text evidence="5">Belongs to the GHMP kinase family.</text>
</comment>
<dbReference type="KEGG" id="nva:G3M78_06055"/>
<evidence type="ECO:0000256" key="3">
    <source>
        <dbReference type="ARBA" id="ARBA00022777"/>
    </source>
</evidence>
<evidence type="ECO:0000256" key="4">
    <source>
        <dbReference type="ARBA" id="ARBA00022840"/>
    </source>
</evidence>
<dbReference type="Pfam" id="PF08544">
    <property type="entry name" value="GHMP_kinases_C"/>
    <property type="match status" value="1"/>
</dbReference>
<dbReference type="SUPFAM" id="SSF54211">
    <property type="entry name" value="Ribosomal protein S5 domain 2-like"/>
    <property type="match status" value="1"/>
</dbReference>
<evidence type="ECO:0000259" key="7">
    <source>
        <dbReference type="Pfam" id="PF08544"/>
    </source>
</evidence>
<dbReference type="GO" id="GO:0042352">
    <property type="term" value="P:GDP-L-fucose salvage"/>
    <property type="evidence" value="ECO:0007669"/>
    <property type="project" value="TreeGrafter"/>
</dbReference>
<keyword evidence="2" id="KW-0547">Nucleotide-binding</keyword>
<dbReference type="GO" id="GO:0050201">
    <property type="term" value="F:fucokinase activity"/>
    <property type="evidence" value="ECO:0007669"/>
    <property type="project" value="TreeGrafter"/>
</dbReference>
<dbReference type="EMBL" id="CP048620">
    <property type="protein sequence ID" value="QPJ64972.1"/>
    <property type="molecule type" value="Genomic_DNA"/>
</dbReference>
<sequence length="332" mass="36188">MIESSAPARIDFAGGTLDIWPLYLFFNNPPTLNAAIDCYATVRLAPRKGKGIVVESIDLKRRESFASLDALPTGAHPLILILKTLSFYRPRGGMTITTHCQAPAGSGIGGSSALNIALHGALNAWTERKLSKEQMLRIAKSIETQVIGVPTGWQDYFPALYGGALSVRPDFDGVGRERLPVDLRELSRRFILCYSGEPRKSAINNWEVMKQAVDKKASTLKRLDRLQNIARNMEALIAKGRWKELALALNEEGTARKALAPNIATPEMNRLIAQAKRAGAKAAKVCGAGGGGCIAFMIDPHSRSAVESALEKAGGRLLPFRFVRRGLQVRRT</sequence>
<evidence type="ECO:0000256" key="2">
    <source>
        <dbReference type="ARBA" id="ARBA00022741"/>
    </source>
</evidence>
<dbReference type="PANTHER" id="PTHR32463">
    <property type="entry name" value="L-FUCOSE KINASE"/>
    <property type="match status" value="1"/>
</dbReference>
<dbReference type="InterPro" id="IPR014606">
    <property type="entry name" value="Heptose_7-P_kinase"/>
</dbReference>
<dbReference type="PANTHER" id="PTHR32463:SF0">
    <property type="entry name" value="L-FUCOSE KINASE"/>
    <property type="match status" value="1"/>
</dbReference>
<dbReference type="Gene3D" id="3.30.230.120">
    <property type="match status" value="1"/>
</dbReference>
<organism evidence="8 9">
    <name type="scientific">Candidatus Nitrohelix vancouverensis</name>
    <dbReference type="NCBI Taxonomy" id="2705534"/>
    <lineage>
        <taxon>Bacteria</taxon>
        <taxon>Pseudomonadati</taxon>
        <taxon>Nitrospinota/Tectimicrobiota group</taxon>
        <taxon>Nitrospinota</taxon>
        <taxon>Nitrospinia</taxon>
        <taxon>Nitrospinales</taxon>
        <taxon>Nitrospinaceae</taxon>
        <taxon>Candidatus Nitrohelix</taxon>
    </lineage>
</organism>
<dbReference type="PIRSF" id="PIRSF036406">
    <property type="entry name" value="Hept_kin"/>
    <property type="match status" value="1"/>
</dbReference>
<evidence type="ECO:0000313" key="9">
    <source>
        <dbReference type="Proteomes" id="UP000594464"/>
    </source>
</evidence>
<dbReference type="SUPFAM" id="SSF55060">
    <property type="entry name" value="GHMP Kinase, C-terminal domain"/>
    <property type="match status" value="1"/>
</dbReference>
<keyword evidence="3 8" id="KW-0418">Kinase</keyword>
<reference evidence="9" key="1">
    <citation type="submission" date="2020-02" db="EMBL/GenBank/DDBJ databases">
        <title>Genomic and physiological characterization of two novel Nitrospinaceae genera.</title>
        <authorList>
            <person name="Mueller A.J."/>
            <person name="Jung M.-Y."/>
            <person name="Strachan C.R."/>
            <person name="Herbold C.W."/>
            <person name="Kirkegaard R.H."/>
            <person name="Daims H."/>
        </authorList>
    </citation>
    <scope>NUCLEOTIDE SEQUENCE [LARGE SCALE GENOMIC DNA]</scope>
</reference>
<dbReference type="Proteomes" id="UP000594464">
    <property type="component" value="Chromosome"/>
</dbReference>